<feature type="domain" description="FecR protein" evidence="1">
    <location>
        <begin position="25"/>
        <end position="122"/>
    </location>
</feature>
<dbReference type="PANTHER" id="PTHR30273:SF2">
    <property type="entry name" value="PROTEIN FECR"/>
    <property type="match status" value="1"/>
</dbReference>
<reference evidence="2 3" key="1">
    <citation type="submission" date="2018-10" db="EMBL/GenBank/DDBJ databases">
        <authorList>
            <person name="Criscuolo A."/>
        </authorList>
    </citation>
    <scope>NUCLEOTIDE SEQUENCE [LARGE SCALE GENOMIC DNA]</scope>
    <source>
        <strain evidence="2">DnA1</strain>
    </source>
</reference>
<proteinExistence type="predicted"/>
<dbReference type="InterPro" id="IPR012373">
    <property type="entry name" value="Ferrdict_sens_TM"/>
</dbReference>
<evidence type="ECO:0000259" key="1">
    <source>
        <dbReference type="Pfam" id="PF04773"/>
    </source>
</evidence>
<protein>
    <submittedName>
        <fullName evidence="2">Fec operon regulator FecR</fullName>
    </submittedName>
</protein>
<name>A0A3P4AXX3_9BURK</name>
<dbReference type="Pfam" id="PF04773">
    <property type="entry name" value="FecR"/>
    <property type="match status" value="1"/>
</dbReference>
<evidence type="ECO:0000313" key="2">
    <source>
        <dbReference type="EMBL" id="VCU68216.1"/>
    </source>
</evidence>
<organism evidence="2 3">
    <name type="scientific">Pigmentiphaga humi</name>
    <dbReference type="NCBI Taxonomy" id="2478468"/>
    <lineage>
        <taxon>Bacteria</taxon>
        <taxon>Pseudomonadati</taxon>
        <taxon>Pseudomonadota</taxon>
        <taxon>Betaproteobacteria</taxon>
        <taxon>Burkholderiales</taxon>
        <taxon>Alcaligenaceae</taxon>
        <taxon>Pigmentiphaga</taxon>
    </lineage>
</organism>
<dbReference type="EMBL" id="UWPJ01000005">
    <property type="protein sequence ID" value="VCU68216.1"/>
    <property type="molecule type" value="Genomic_DNA"/>
</dbReference>
<dbReference type="PANTHER" id="PTHR30273">
    <property type="entry name" value="PERIPLASMIC SIGNAL SENSOR AND SIGMA FACTOR ACTIVATOR FECR-RELATED"/>
    <property type="match status" value="1"/>
</dbReference>
<evidence type="ECO:0000313" key="3">
    <source>
        <dbReference type="Proteomes" id="UP000277294"/>
    </source>
</evidence>
<dbReference type="AlphaFoldDB" id="A0A3P4AXX3"/>
<sequence>MWGGLAIGAGLLASRTGPWQANMADFRSATGEQRSFALEDGTQLMLNTGSAVNLRFDASERRILLVAGEIMVATRHGPGSSADSRPLLVQTAEGTIRSLGTRFTVRQRPERTSVAVLESAVEISSQGAPGSTRVLHAGEQTQFSRETVEAPGSTDEQTDAWTRGQLLADEQRLDDFLAELDRYRPGMLRVDPRIAGLRLSGVFPLADTDRILATLPSVLPVRVQWRTRYWATVVPADRGR</sequence>
<keyword evidence="3" id="KW-1185">Reference proteome</keyword>
<dbReference type="GO" id="GO:0016989">
    <property type="term" value="F:sigma factor antagonist activity"/>
    <property type="evidence" value="ECO:0007669"/>
    <property type="project" value="TreeGrafter"/>
</dbReference>
<gene>
    <name evidence="2" type="ORF">PIGHUM_00266</name>
</gene>
<dbReference type="Gene3D" id="2.60.120.1440">
    <property type="match status" value="1"/>
</dbReference>
<accession>A0A3P4AXX3</accession>
<dbReference type="InterPro" id="IPR006860">
    <property type="entry name" value="FecR"/>
</dbReference>
<dbReference type="Proteomes" id="UP000277294">
    <property type="component" value="Unassembled WGS sequence"/>
</dbReference>